<feature type="transmembrane region" description="Helical" evidence="1">
    <location>
        <begin position="115"/>
        <end position="137"/>
    </location>
</feature>
<evidence type="ECO:0000256" key="1">
    <source>
        <dbReference type="SAM" id="Phobius"/>
    </source>
</evidence>
<dbReference type="AlphaFoldDB" id="A0A6I6EUB6"/>
<keyword evidence="1" id="KW-0812">Transmembrane</keyword>
<keyword evidence="1" id="KW-0472">Membrane</keyword>
<organism evidence="2 3">
    <name type="scientific">Clostridium bovifaecis</name>
    <dbReference type="NCBI Taxonomy" id="2184719"/>
    <lineage>
        <taxon>Bacteria</taxon>
        <taxon>Bacillati</taxon>
        <taxon>Bacillota</taxon>
        <taxon>Clostridia</taxon>
        <taxon>Eubacteriales</taxon>
        <taxon>Clostridiaceae</taxon>
        <taxon>Clostridium</taxon>
    </lineage>
</organism>
<evidence type="ECO:0000313" key="3">
    <source>
        <dbReference type="Proteomes" id="UP000422764"/>
    </source>
</evidence>
<proteinExistence type="predicted"/>
<name>A0A6I6EUB6_9CLOT</name>
<dbReference type="EMBL" id="CP046522">
    <property type="protein sequence ID" value="QGU95890.1"/>
    <property type="molecule type" value="Genomic_DNA"/>
</dbReference>
<reference evidence="2 3" key="1">
    <citation type="submission" date="2019-12" db="EMBL/GenBank/DDBJ databases">
        <title>Genome sequenceing of Clostridium bovifaecis.</title>
        <authorList>
            <person name="Yao Y."/>
        </authorList>
    </citation>
    <scope>NUCLEOTIDE SEQUENCE [LARGE SCALE GENOMIC DNA]</scope>
    <source>
        <strain evidence="2 3">BXX</strain>
    </source>
</reference>
<protein>
    <submittedName>
        <fullName evidence="2">Uncharacterized protein</fullName>
    </submittedName>
</protein>
<gene>
    <name evidence="2" type="ORF">GOM49_13015</name>
</gene>
<accession>A0A6I6EUB6</accession>
<keyword evidence="3" id="KW-1185">Reference proteome</keyword>
<sequence>MKMREDKEKIRDSIIDKFYEEDYDEGLLNLALQQSNSEDITYFEKKLSLSKNKMDLISDTDFNLDINIIDIINEAEEINNKRKGRLETGMFIFVALMLFCAFGAITIFLDIRYIIYFQITMVTIAPFILIPISKAVLTKGGKAS</sequence>
<keyword evidence="1" id="KW-1133">Transmembrane helix</keyword>
<evidence type="ECO:0000313" key="2">
    <source>
        <dbReference type="EMBL" id="QGU95890.1"/>
    </source>
</evidence>
<feature type="transmembrane region" description="Helical" evidence="1">
    <location>
        <begin position="90"/>
        <end position="109"/>
    </location>
</feature>
<dbReference type="Proteomes" id="UP000422764">
    <property type="component" value="Chromosome"/>
</dbReference>